<feature type="region of interest" description="Disordered" evidence="1">
    <location>
        <begin position="1"/>
        <end position="62"/>
    </location>
</feature>
<feature type="transmembrane region" description="Helical" evidence="2">
    <location>
        <begin position="112"/>
        <end position="131"/>
    </location>
</feature>
<evidence type="ECO:0000256" key="1">
    <source>
        <dbReference type="SAM" id="MobiDB-lite"/>
    </source>
</evidence>
<feature type="compositionally biased region" description="Polar residues" evidence="1">
    <location>
        <begin position="28"/>
        <end position="38"/>
    </location>
</feature>
<feature type="compositionally biased region" description="Basic and acidic residues" evidence="1">
    <location>
        <begin position="1"/>
        <end position="11"/>
    </location>
</feature>
<dbReference type="AlphaFoldDB" id="A0A286RAF5"/>
<dbReference type="EMBL" id="CP018477">
    <property type="protein sequence ID" value="ASV72946.1"/>
    <property type="molecule type" value="Genomic_DNA"/>
</dbReference>
<protein>
    <recommendedName>
        <fullName evidence="3">Squalene cyclase C-terminal domain-containing protein</fullName>
    </recommendedName>
</protein>
<dbReference type="SUPFAM" id="SSF48239">
    <property type="entry name" value="Terpenoid cyclases/Protein prenyltransferases"/>
    <property type="match status" value="1"/>
</dbReference>
<name>A0A286RAF5_9BACT</name>
<dbReference type="CDD" id="cd00688">
    <property type="entry name" value="ISOPREN_C2_like"/>
    <property type="match status" value="1"/>
</dbReference>
<dbReference type="OrthoDB" id="238862at2"/>
<dbReference type="Pfam" id="PF13243">
    <property type="entry name" value="SQHop_cyclase_C"/>
    <property type="match status" value="1"/>
</dbReference>
<feature type="domain" description="Squalene cyclase C-terminal" evidence="3">
    <location>
        <begin position="245"/>
        <end position="335"/>
    </location>
</feature>
<reference evidence="4 5" key="1">
    <citation type="journal article" name="Front. Microbiol.">
        <title>Sugar Metabolism of the First Thermophilic Planctomycete Thermogutta terrifontis: Comparative Genomic and Transcriptomic Approaches.</title>
        <authorList>
            <person name="Elcheninov A.G."/>
            <person name="Menzel P."/>
            <person name="Gudbergsdottir S.R."/>
            <person name="Slesarev A.I."/>
            <person name="Kadnikov V.V."/>
            <person name="Krogh A."/>
            <person name="Bonch-Osmolovskaya E.A."/>
            <person name="Peng X."/>
            <person name="Kublanov I.V."/>
        </authorList>
    </citation>
    <scope>NUCLEOTIDE SEQUENCE [LARGE SCALE GENOMIC DNA]</scope>
    <source>
        <strain evidence="4 5">R1</strain>
    </source>
</reference>
<dbReference type="InterPro" id="IPR008930">
    <property type="entry name" value="Terpenoid_cyclase/PrenylTrfase"/>
</dbReference>
<keyword evidence="2" id="KW-0812">Transmembrane</keyword>
<dbReference type="KEGG" id="ttf:THTE_0344"/>
<proteinExistence type="predicted"/>
<keyword evidence="5" id="KW-1185">Reference proteome</keyword>
<feature type="compositionally biased region" description="Low complexity" evidence="1">
    <location>
        <begin position="44"/>
        <end position="58"/>
    </location>
</feature>
<dbReference type="RefSeq" id="WP_095413718.1">
    <property type="nucleotide sequence ID" value="NZ_CP018477.1"/>
</dbReference>
<gene>
    <name evidence="4" type="ORF">THTE_0344</name>
</gene>
<evidence type="ECO:0000256" key="2">
    <source>
        <dbReference type="SAM" id="Phobius"/>
    </source>
</evidence>
<sequence>MGEEKVRRQPEGDAQPAGCPSPEESALLSKQSPESTQVVFPEGQAQSHQSAQSAGQDQSPEHRWTAVRVPLAKPARLVESQQIQSMLPGEERATLRELIPSKLEWRRGLSSFLVSAVVHAVLLVVFSLWMIQTPQGFSGISLLATANLPVNSPLLESDLILETRPEERSFVTEQSFALTPATVNILGEEEGNEQSVTTGERDTGPLDPARPWGNKEPDYLSHLDRPSGGGLEGRTPEMRAKLAIQRDGSTESEEAVERGLRWIAVHQEEDGSWRFDLKVHSCRGYCRNPGTEPSTTAATALALLPFLGAGYTHRTGPYIDTVHRGLYYLLRRGRQTDKGLDFQEGMKNGMYAQGLVAIVLCEAFAMTKDPALQQPAQEAIRFIEYAQDKTGGGWRYRPGEPGDTTVTGWQLMALKSAEMAGLKVDRSVHYAAQRFLDSVASEEGALYGYQDRNPRHSTTAIGLLCRMYAGWPRQHPPLARGIAHLAEWGPSETDLYYDYYATQVMRHWGGSDWKRWNETMREFLIKTQATQGHEAGSWYFEDPHSRVGGRLYTTAMAVMILEVYYRYMPLYGEDVFPGL</sequence>
<evidence type="ECO:0000313" key="4">
    <source>
        <dbReference type="EMBL" id="ASV72946.1"/>
    </source>
</evidence>
<accession>A0A286RAF5</accession>
<dbReference type="Proteomes" id="UP000215086">
    <property type="component" value="Chromosome"/>
</dbReference>
<dbReference type="InterPro" id="IPR032696">
    <property type="entry name" value="SQ_cyclase_C"/>
</dbReference>
<feature type="region of interest" description="Disordered" evidence="1">
    <location>
        <begin position="187"/>
        <end position="234"/>
    </location>
</feature>
<feature type="compositionally biased region" description="Basic and acidic residues" evidence="1">
    <location>
        <begin position="213"/>
        <end position="225"/>
    </location>
</feature>
<evidence type="ECO:0000313" key="5">
    <source>
        <dbReference type="Proteomes" id="UP000215086"/>
    </source>
</evidence>
<keyword evidence="2" id="KW-1133">Transmembrane helix</keyword>
<keyword evidence="2" id="KW-0472">Membrane</keyword>
<organism evidence="4 5">
    <name type="scientific">Thermogutta terrifontis</name>
    <dbReference type="NCBI Taxonomy" id="1331910"/>
    <lineage>
        <taxon>Bacteria</taxon>
        <taxon>Pseudomonadati</taxon>
        <taxon>Planctomycetota</taxon>
        <taxon>Planctomycetia</taxon>
        <taxon>Pirellulales</taxon>
        <taxon>Thermoguttaceae</taxon>
        <taxon>Thermogutta</taxon>
    </lineage>
</organism>
<evidence type="ECO:0000259" key="3">
    <source>
        <dbReference type="Pfam" id="PF13243"/>
    </source>
</evidence>
<dbReference type="Gene3D" id="1.50.10.20">
    <property type="match status" value="2"/>
</dbReference>